<proteinExistence type="predicted"/>
<reference evidence="1" key="2">
    <citation type="journal article" date="2015" name="Data Brief">
        <title>Shoot transcriptome of the giant reed, Arundo donax.</title>
        <authorList>
            <person name="Barrero R.A."/>
            <person name="Guerrero F.D."/>
            <person name="Moolhuijzen P."/>
            <person name="Goolsby J.A."/>
            <person name="Tidwell J."/>
            <person name="Bellgard S.E."/>
            <person name="Bellgard M.I."/>
        </authorList>
    </citation>
    <scope>NUCLEOTIDE SEQUENCE</scope>
    <source>
        <tissue evidence="1">Shoot tissue taken approximately 20 cm above the soil surface</tissue>
    </source>
</reference>
<accession>A0A0A9CJH2</accession>
<organism evidence="1">
    <name type="scientific">Arundo donax</name>
    <name type="common">Giant reed</name>
    <name type="synonym">Donax arundinaceus</name>
    <dbReference type="NCBI Taxonomy" id="35708"/>
    <lineage>
        <taxon>Eukaryota</taxon>
        <taxon>Viridiplantae</taxon>
        <taxon>Streptophyta</taxon>
        <taxon>Embryophyta</taxon>
        <taxon>Tracheophyta</taxon>
        <taxon>Spermatophyta</taxon>
        <taxon>Magnoliopsida</taxon>
        <taxon>Liliopsida</taxon>
        <taxon>Poales</taxon>
        <taxon>Poaceae</taxon>
        <taxon>PACMAD clade</taxon>
        <taxon>Arundinoideae</taxon>
        <taxon>Arundineae</taxon>
        <taxon>Arundo</taxon>
    </lineage>
</organism>
<name>A0A0A9CJH2_ARUDO</name>
<sequence length="52" mass="6052">MDPRTDLDSSPFSCLAMPLPCERLCSLQMGWSRPRLEAWGRTEVATFRSRRH</sequence>
<dbReference type="EMBL" id="GBRH01226248">
    <property type="protein sequence ID" value="JAD71647.1"/>
    <property type="molecule type" value="Transcribed_RNA"/>
</dbReference>
<protein>
    <submittedName>
        <fullName evidence="1">Uncharacterized protein</fullName>
    </submittedName>
</protein>
<dbReference type="AlphaFoldDB" id="A0A0A9CJH2"/>
<evidence type="ECO:0000313" key="1">
    <source>
        <dbReference type="EMBL" id="JAD71647.1"/>
    </source>
</evidence>
<reference evidence="1" key="1">
    <citation type="submission" date="2014-09" db="EMBL/GenBank/DDBJ databases">
        <authorList>
            <person name="Magalhaes I.L.F."/>
            <person name="Oliveira U."/>
            <person name="Santos F.R."/>
            <person name="Vidigal T.H.D.A."/>
            <person name="Brescovit A.D."/>
            <person name="Santos A.J."/>
        </authorList>
    </citation>
    <scope>NUCLEOTIDE SEQUENCE</scope>
    <source>
        <tissue evidence="1">Shoot tissue taken approximately 20 cm above the soil surface</tissue>
    </source>
</reference>